<feature type="non-terminal residue" evidence="1">
    <location>
        <position position="1"/>
    </location>
</feature>
<reference evidence="1 2" key="1">
    <citation type="submission" date="2019-03" db="EMBL/GenBank/DDBJ databases">
        <title>Single cell metagenomics reveals metabolic interactions within the superorganism composed of flagellate Streblomastix strix and complex community of Bacteroidetes bacteria on its surface.</title>
        <authorList>
            <person name="Treitli S.C."/>
            <person name="Kolisko M."/>
            <person name="Husnik F."/>
            <person name="Keeling P."/>
            <person name="Hampl V."/>
        </authorList>
    </citation>
    <scope>NUCLEOTIDE SEQUENCE [LARGE SCALE GENOMIC DNA]</scope>
    <source>
        <strain evidence="1">ST1C</strain>
    </source>
</reference>
<evidence type="ECO:0000313" key="2">
    <source>
        <dbReference type="Proteomes" id="UP000324800"/>
    </source>
</evidence>
<evidence type="ECO:0008006" key="3">
    <source>
        <dbReference type="Google" id="ProtNLM"/>
    </source>
</evidence>
<sequence>QKIGLELEKGKGTWHFFIDGVQQLVFVRGINEPVRFYGHIFDGDASFTIVTFKNLPAATTHTFPNEKAVDW</sequence>
<dbReference type="EMBL" id="SNRW01026032">
    <property type="protein sequence ID" value="KAA6361093.1"/>
    <property type="molecule type" value="Genomic_DNA"/>
</dbReference>
<gene>
    <name evidence="1" type="ORF">EZS28_043380</name>
</gene>
<organism evidence="1 2">
    <name type="scientific">Streblomastix strix</name>
    <dbReference type="NCBI Taxonomy" id="222440"/>
    <lineage>
        <taxon>Eukaryota</taxon>
        <taxon>Metamonada</taxon>
        <taxon>Preaxostyla</taxon>
        <taxon>Oxymonadida</taxon>
        <taxon>Streblomastigidae</taxon>
        <taxon>Streblomastix</taxon>
    </lineage>
</organism>
<dbReference type="AlphaFoldDB" id="A0A5J4TT58"/>
<protein>
    <recommendedName>
        <fullName evidence="3">SPRY domain-containing protein</fullName>
    </recommendedName>
</protein>
<dbReference type="Proteomes" id="UP000324800">
    <property type="component" value="Unassembled WGS sequence"/>
</dbReference>
<name>A0A5J4TT58_9EUKA</name>
<evidence type="ECO:0000313" key="1">
    <source>
        <dbReference type="EMBL" id="KAA6361093.1"/>
    </source>
</evidence>
<comment type="caution">
    <text evidence="1">The sequence shown here is derived from an EMBL/GenBank/DDBJ whole genome shotgun (WGS) entry which is preliminary data.</text>
</comment>
<accession>A0A5J4TT58</accession>
<proteinExistence type="predicted"/>